<dbReference type="Pfam" id="PF04082">
    <property type="entry name" value="Fungal_trans"/>
    <property type="match status" value="1"/>
</dbReference>
<evidence type="ECO:0000256" key="4">
    <source>
        <dbReference type="ARBA" id="ARBA00023125"/>
    </source>
</evidence>
<keyword evidence="6" id="KW-0539">Nucleus</keyword>
<keyword evidence="9" id="KW-1185">Reference proteome</keyword>
<gene>
    <name evidence="8" type="ORF">BGW36DRAFT_145370</name>
</gene>
<dbReference type="PROSITE" id="PS50048">
    <property type="entry name" value="ZN2_CY6_FUNGAL_2"/>
    <property type="match status" value="1"/>
</dbReference>
<organism evidence="8 9">
    <name type="scientific">Talaromyces proteolyticus</name>
    <dbReference type="NCBI Taxonomy" id="1131652"/>
    <lineage>
        <taxon>Eukaryota</taxon>
        <taxon>Fungi</taxon>
        <taxon>Dikarya</taxon>
        <taxon>Ascomycota</taxon>
        <taxon>Pezizomycotina</taxon>
        <taxon>Eurotiomycetes</taxon>
        <taxon>Eurotiomycetidae</taxon>
        <taxon>Eurotiales</taxon>
        <taxon>Trichocomaceae</taxon>
        <taxon>Talaromyces</taxon>
        <taxon>Talaromyces sect. Bacilispori</taxon>
    </lineage>
</organism>
<evidence type="ECO:0000313" key="9">
    <source>
        <dbReference type="Proteomes" id="UP001201262"/>
    </source>
</evidence>
<dbReference type="GeneID" id="70239754"/>
<dbReference type="SMART" id="SM00066">
    <property type="entry name" value="GAL4"/>
    <property type="match status" value="1"/>
</dbReference>
<feature type="domain" description="Zn(2)-C6 fungal-type" evidence="7">
    <location>
        <begin position="10"/>
        <end position="40"/>
    </location>
</feature>
<evidence type="ECO:0000256" key="3">
    <source>
        <dbReference type="ARBA" id="ARBA00023015"/>
    </source>
</evidence>
<dbReference type="Gene3D" id="4.10.240.10">
    <property type="entry name" value="Zn(2)-C6 fungal-type DNA-binding domain"/>
    <property type="match status" value="1"/>
</dbReference>
<dbReference type="CDD" id="cd00067">
    <property type="entry name" value="GAL4"/>
    <property type="match status" value="1"/>
</dbReference>
<dbReference type="GO" id="GO:0003677">
    <property type="term" value="F:DNA binding"/>
    <property type="evidence" value="ECO:0007669"/>
    <property type="project" value="UniProtKB-KW"/>
</dbReference>
<dbReference type="RefSeq" id="XP_046072866.1">
    <property type="nucleotide sequence ID" value="XM_046209467.1"/>
</dbReference>
<dbReference type="AlphaFoldDB" id="A0AAD4KSJ6"/>
<keyword evidence="4" id="KW-0238">DNA-binding</keyword>
<dbReference type="InterPro" id="IPR001138">
    <property type="entry name" value="Zn2Cys6_DnaBD"/>
</dbReference>
<evidence type="ECO:0000256" key="2">
    <source>
        <dbReference type="ARBA" id="ARBA00022723"/>
    </source>
</evidence>
<comment type="subcellular location">
    <subcellularLocation>
        <location evidence="1">Nucleus</location>
    </subcellularLocation>
</comment>
<proteinExistence type="predicted"/>
<dbReference type="InterPro" id="IPR050815">
    <property type="entry name" value="TF_fung"/>
</dbReference>
<sequence length="464" mass="52827">MEDNEISPRVCLNCRSGKRKCDKTLPACSRCSRLQLHCKYSPQSYEHASSRMVWSIVADYTHRMSRIRTSYTIMQQDDSFITTYFSTIHTWLPIINKSRFQSHIEIHPCDSKELLLLMSMHLIVQRPDSQPVRGMMDNEQYRAIKQLYSNLFLEAEGSPSTEILQSGVLLATYEYGHGMVDTACHTLSLCISAGMASGLHRSRVPSVSDLENMESTWSSTNELIRTWWAIVISDRLFCLSFPPGQRIALTKVPEDDVDDFLDNFANSVDGKKYSSPNQKTSIARAFYSQIQTSILIERVIRFINKADSCLQPNNAQFKVLDSKIRQIIHVALEAETTKLNSISEALAAGRNALLLLHQWCLDSSIFPAYTQEATESRMAIETMTRIMVETCREFLPKIYAGWSKSHHPHGTQLVFLAALQLRRSHATTSGQGNLGILKEMLQIQSRRWHIAAKNLEEIKRLESV</sequence>
<protein>
    <recommendedName>
        <fullName evidence="7">Zn(2)-C6 fungal-type domain-containing protein</fullName>
    </recommendedName>
</protein>
<accession>A0AAD4KSJ6</accession>
<dbReference type="GO" id="GO:0005634">
    <property type="term" value="C:nucleus"/>
    <property type="evidence" value="ECO:0007669"/>
    <property type="project" value="UniProtKB-SubCell"/>
</dbReference>
<evidence type="ECO:0000256" key="5">
    <source>
        <dbReference type="ARBA" id="ARBA00023163"/>
    </source>
</evidence>
<evidence type="ECO:0000259" key="7">
    <source>
        <dbReference type="PROSITE" id="PS50048"/>
    </source>
</evidence>
<dbReference type="SUPFAM" id="SSF57701">
    <property type="entry name" value="Zn2/Cys6 DNA-binding domain"/>
    <property type="match status" value="1"/>
</dbReference>
<dbReference type="PANTHER" id="PTHR47338:SF20">
    <property type="entry name" value="ZN(II)2CYS6 TRANSCRIPTION FACTOR (EUROFUNG)"/>
    <property type="match status" value="1"/>
</dbReference>
<evidence type="ECO:0000256" key="1">
    <source>
        <dbReference type="ARBA" id="ARBA00004123"/>
    </source>
</evidence>
<dbReference type="Proteomes" id="UP001201262">
    <property type="component" value="Unassembled WGS sequence"/>
</dbReference>
<dbReference type="EMBL" id="JAJTJA010000005">
    <property type="protein sequence ID" value="KAH8698402.1"/>
    <property type="molecule type" value="Genomic_DNA"/>
</dbReference>
<evidence type="ECO:0000256" key="6">
    <source>
        <dbReference type="ARBA" id="ARBA00023242"/>
    </source>
</evidence>
<dbReference type="CDD" id="cd12148">
    <property type="entry name" value="fungal_TF_MHR"/>
    <property type="match status" value="1"/>
</dbReference>
<keyword evidence="5" id="KW-0804">Transcription</keyword>
<dbReference type="InterPro" id="IPR036864">
    <property type="entry name" value="Zn2-C6_fun-type_DNA-bd_sf"/>
</dbReference>
<reference evidence="8" key="1">
    <citation type="submission" date="2021-12" db="EMBL/GenBank/DDBJ databases">
        <title>Convergent genome expansion in fungi linked to evolution of root-endophyte symbiosis.</title>
        <authorList>
            <consortium name="DOE Joint Genome Institute"/>
            <person name="Ke Y.-H."/>
            <person name="Bonito G."/>
            <person name="Liao H.-L."/>
            <person name="Looney B."/>
            <person name="Rojas-Flechas A."/>
            <person name="Nash J."/>
            <person name="Hameed K."/>
            <person name="Schadt C."/>
            <person name="Martin F."/>
            <person name="Crous P.W."/>
            <person name="Miettinen O."/>
            <person name="Magnuson J.K."/>
            <person name="Labbe J."/>
            <person name="Jacobson D."/>
            <person name="Doktycz M.J."/>
            <person name="Veneault-Fourrey C."/>
            <person name="Kuo A."/>
            <person name="Mondo S."/>
            <person name="Calhoun S."/>
            <person name="Riley R."/>
            <person name="Ohm R."/>
            <person name="LaButti K."/>
            <person name="Andreopoulos B."/>
            <person name="Pangilinan J."/>
            <person name="Nolan M."/>
            <person name="Tritt A."/>
            <person name="Clum A."/>
            <person name="Lipzen A."/>
            <person name="Daum C."/>
            <person name="Barry K."/>
            <person name="Grigoriev I.V."/>
            <person name="Vilgalys R."/>
        </authorList>
    </citation>
    <scope>NUCLEOTIDE SEQUENCE</scope>
    <source>
        <strain evidence="8">PMI_201</strain>
    </source>
</reference>
<dbReference type="GO" id="GO:0006351">
    <property type="term" value="P:DNA-templated transcription"/>
    <property type="evidence" value="ECO:0007669"/>
    <property type="project" value="InterPro"/>
</dbReference>
<dbReference type="GO" id="GO:0008270">
    <property type="term" value="F:zinc ion binding"/>
    <property type="evidence" value="ECO:0007669"/>
    <property type="project" value="InterPro"/>
</dbReference>
<name>A0AAD4KSJ6_9EURO</name>
<dbReference type="PROSITE" id="PS00463">
    <property type="entry name" value="ZN2_CY6_FUNGAL_1"/>
    <property type="match status" value="1"/>
</dbReference>
<dbReference type="Pfam" id="PF00172">
    <property type="entry name" value="Zn_clus"/>
    <property type="match status" value="1"/>
</dbReference>
<dbReference type="GO" id="GO:0000981">
    <property type="term" value="F:DNA-binding transcription factor activity, RNA polymerase II-specific"/>
    <property type="evidence" value="ECO:0007669"/>
    <property type="project" value="InterPro"/>
</dbReference>
<dbReference type="PANTHER" id="PTHR47338">
    <property type="entry name" value="ZN(II)2CYS6 TRANSCRIPTION FACTOR (EUROFUNG)-RELATED"/>
    <property type="match status" value="1"/>
</dbReference>
<comment type="caution">
    <text evidence="8">The sequence shown here is derived from an EMBL/GenBank/DDBJ whole genome shotgun (WGS) entry which is preliminary data.</text>
</comment>
<evidence type="ECO:0000313" key="8">
    <source>
        <dbReference type="EMBL" id="KAH8698402.1"/>
    </source>
</evidence>
<keyword evidence="2" id="KW-0479">Metal-binding</keyword>
<dbReference type="InterPro" id="IPR007219">
    <property type="entry name" value="XnlR_reg_dom"/>
</dbReference>
<keyword evidence="3" id="KW-0805">Transcription regulation</keyword>